<keyword evidence="4" id="KW-1185">Reference proteome</keyword>
<evidence type="ECO:0000259" key="2">
    <source>
        <dbReference type="Pfam" id="PF03101"/>
    </source>
</evidence>
<accession>A0AAP0BIC8</accession>
<organism evidence="3 4">
    <name type="scientific">Platanthera zijinensis</name>
    <dbReference type="NCBI Taxonomy" id="2320716"/>
    <lineage>
        <taxon>Eukaryota</taxon>
        <taxon>Viridiplantae</taxon>
        <taxon>Streptophyta</taxon>
        <taxon>Embryophyta</taxon>
        <taxon>Tracheophyta</taxon>
        <taxon>Spermatophyta</taxon>
        <taxon>Magnoliopsida</taxon>
        <taxon>Liliopsida</taxon>
        <taxon>Asparagales</taxon>
        <taxon>Orchidaceae</taxon>
        <taxon>Orchidoideae</taxon>
        <taxon>Orchideae</taxon>
        <taxon>Orchidinae</taxon>
        <taxon>Platanthera</taxon>
    </lineage>
</organism>
<proteinExistence type="predicted"/>
<comment type="caution">
    <text evidence="3">The sequence shown here is derived from an EMBL/GenBank/DDBJ whole genome shotgun (WGS) entry which is preliminary data.</text>
</comment>
<feature type="compositionally biased region" description="Polar residues" evidence="1">
    <location>
        <begin position="12"/>
        <end position="21"/>
    </location>
</feature>
<dbReference type="PANTHER" id="PTHR46328:SF44">
    <property type="entry name" value="FAR1 DOMAIN-CONTAINING PROTEIN"/>
    <property type="match status" value="1"/>
</dbReference>
<evidence type="ECO:0000256" key="1">
    <source>
        <dbReference type="SAM" id="MobiDB-lite"/>
    </source>
</evidence>
<feature type="region of interest" description="Disordered" evidence="1">
    <location>
        <begin position="1"/>
        <end position="26"/>
    </location>
</feature>
<dbReference type="InterPro" id="IPR004330">
    <property type="entry name" value="FAR1_DNA_bnd_dom"/>
</dbReference>
<gene>
    <name evidence="3" type="ORF">KSP39_PZI010189</name>
</gene>
<dbReference type="Pfam" id="PF03101">
    <property type="entry name" value="FAR1"/>
    <property type="match status" value="1"/>
</dbReference>
<dbReference type="AlphaFoldDB" id="A0AAP0BIC8"/>
<dbReference type="PANTHER" id="PTHR46328">
    <property type="entry name" value="FAR-RED IMPAIRED RESPONSIVE (FAR1) FAMILY PROTEIN-RELATED"/>
    <property type="match status" value="1"/>
</dbReference>
<dbReference type="EMBL" id="JBBWWQ010000008">
    <property type="protein sequence ID" value="KAK8940626.1"/>
    <property type="molecule type" value="Genomic_DNA"/>
</dbReference>
<feature type="compositionally biased region" description="Low complexity" evidence="1">
    <location>
        <begin position="1"/>
        <end position="10"/>
    </location>
</feature>
<evidence type="ECO:0000313" key="4">
    <source>
        <dbReference type="Proteomes" id="UP001418222"/>
    </source>
</evidence>
<sequence length="255" mass="28441">MSGSQQSGSSPGVDNSSTLASGRSDIDLEKGGEIEVVKSDEFLRLEEGKKDLLGRIVDLEKEAYKLYCDYAHYVGFSVRKGKNAYFLGTKNIKAKEFLCSKAGFKEDESETTHSKLESRTGCKAMVKFQVDEDGKWRVSRLVSEHNHELAKPEERHLLRSARSVTAAKMSGVFRTLLDAGIKTTKISTYLFDDGDSIENVKFSKREGKENDGVNHFHHGEAAPGVFPCSMNSKLPQYWSTMGSIDDDNMPQPHNF</sequence>
<evidence type="ECO:0000313" key="3">
    <source>
        <dbReference type="EMBL" id="KAK8940626.1"/>
    </source>
</evidence>
<dbReference type="Proteomes" id="UP001418222">
    <property type="component" value="Unassembled WGS sequence"/>
</dbReference>
<feature type="domain" description="FAR1" evidence="2">
    <location>
        <begin position="66"/>
        <end position="150"/>
    </location>
</feature>
<name>A0AAP0BIC8_9ASPA</name>
<reference evidence="3 4" key="1">
    <citation type="journal article" date="2022" name="Nat. Plants">
        <title>Genomes of leafy and leafless Platanthera orchids illuminate the evolution of mycoheterotrophy.</title>
        <authorList>
            <person name="Li M.H."/>
            <person name="Liu K.W."/>
            <person name="Li Z."/>
            <person name="Lu H.C."/>
            <person name="Ye Q.L."/>
            <person name="Zhang D."/>
            <person name="Wang J.Y."/>
            <person name="Li Y.F."/>
            <person name="Zhong Z.M."/>
            <person name="Liu X."/>
            <person name="Yu X."/>
            <person name="Liu D.K."/>
            <person name="Tu X.D."/>
            <person name="Liu B."/>
            <person name="Hao Y."/>
            <person name="Liao X.Y."/>
            <person name="Jiang Y.T."/>
            <person name="Sun W.H."/>
            <person name="Chen J."/>
            <person name="Chen Y.Q."/>
            <person name="Ai Y."/>
            <person name="Zhai J.W."/>
            <person name="Wu S.S."/>
            <person name="Zhou Z."/>
            <person name="Hsiao Y.Y."/>
            <person name="Wu W.L."/>
            <person name="Chen Y.Y."/>
            <person name="Lin Y.F."/>
            <person name="Hsu J.L."/>
            <person name="Li C.Y."/>
            <person name="Wang Z.W."/>
            <person name="Zhao X."/>
            <person name="Zhong W.Y."/>
            <person name="Ma X.K."/>
            <person name="Ma L."/>
            <person name="Huang J."/>
            <person name="Chen G.Z."/>
            <person name="Huang M.Z."/>
            <person name="Huang L."/>
            <person name="Peng D.H."/>
            <person name="Luo Y.B."/>
            <person name="Zou S.Q."/>
            <person name="Chen S.P."/>
            <person name="Lan S."/>
            <person name="Tsai W.C."/>
            <person name="Van de Peer Y."/>
            <person name="Liu Z.J."/>
        </authorList>
    </citation>
    <scope>NUCLEOTIDE SEQUENCE [LARGE SCALE GENOMIC DNA]</scope>
    <source>
        <tissue evidence="3">Leaf</tissue>
    </source>
</reference>
<protein>
    <recommendedName>
        <fullName evidence="2">FAR1 domain-containing protein</fullName>
    </recommendedName>
</protein>